<dbReference type="PANTHER" id="PTHR43861:SF1">
    <property type="entry name" value="TRANS-ACONITATE 2-METHYLTRANSFERASE"/>
    <property type="match status" value="1"/>
</dbReference>
<organism evidence="5 6">
    <name type="scientific">Nocardia transvalensis</name>
    <dbReference type="NCBI Taxonomy" id="37333"/>
    <lineage>
        <taxon>Bacteria</taxon>
        <taxon>Bacillati</taxon>
        <taxon>Actinomycetota</taxon>
        <taxon>Actinomycetes</taxon>
        <taxon>Mycobacteriales</taxon>
        <taxon>Nocardiaceae</taxon>
        <taxon>Nocardia</taxon>
    </lineage>
</organism>
<dbReference type="GO" id="GO:0032259">
    <property type="term" value="P:methylation"/>
    <property type="evidence" value="ECO:0007669"/>
    <property type="project" value="UniProtKB-KW"/>
</dbReference>
<proteinExistence type="predicted"/>
<evidence type="ECO:0000259" key="4">
    <source>
        <dbReference type="Pfam" id="PF13649"/>
    </source>
</evidence>
<dbReference type="AlphaFoldDB" id="A0A7W9PDX7"/>
<accession>A0A7W9PDX7</accession>
<feature type="region of interest" description="Disordered" evidence="3">
    <location>
        <begin position="193"/>
        <end position="215"/>
    </location>
</feature>
<feature type="domain" description="Methyltransferase" evidence="4">
    <location>
        <begin position="51"/>
        <end position="141"/>
    </location>
</feature>
<comment type="caution">
    <text evidence="5">The sequence shown here is derived from an EMBL/GenBank/DDBJ whole genome shotgun (WGS) entry which is preliminary data.</text>
</comment>
<dbReference type="SUPFAM" id="SSF53335">
    <property type="entry name" value="S-adenosyl-L-methionine-dependent methyltransferases"/>
    <property type="match status" value="1"/>
</dbReference>
<dbReference type="RefSeq" id="WP_040744110.1">
    <property type="nucleotide sequence ID" value="NZ_JACHIT010000001.1"/>
</dbReference>
<dbReference type="GO" id="GO:0008168">
    <property type="term" value="F:methyltransferase activity"/>
    <property type="evidence" value="ECO:0007669"/>
    <property type="project" value="UniProtKB-KW"/>
</dbReference>
<dbReference type="PANTHER" id="PTHR43861">
    <property type="entry name" value="TRANS-ACONITATE 2-METHYLTRANSFERASE-RELATED"/>
    <property type="match status" value="1"/>
</dbReference>
<dbReference type="Proteomes" id="UP000540412">
    <property type="component" value="Unassembled WGS sequence"/>
</dbReference>
<feature type="compositionally biased region" description="Basic and acidic residues" evidence="3">
    <location>
        <begin position="193"/>
        <end position="203"/>
    </location>
</feature>
<reference evidence="5 6" key="1">
    <citation type="submission" date="2020-08" db="EMBL/GenBank/DDBJ databases">
        <title>Sequencing the genomes of 1000 actinobacteria strains.</title>
        <authorList>
            <person name="Klenk H.-P."/>
        </authorList>
    </citation>
    <scope>NUCLEOTIDE SEQUENCE [LARGE SCALE GENOMIC DNA]</scope>
    <source>
        <strain evidence="5 6">DSM 43582</strain>
    </source>
</reference>
<evidence type="ECO:0000313" key="5">
    <source>
        <dbReference type="EMBL" id="MBB5913898.1"/>
    </source>
</evidence>
<dbReference type="InterPro" id="IPR029063">
    <property type="entry name" value="SAM-dependent_MTases_sf"/>
</dbReference>
<dbReference type="Pfam" id="PF13649">
    <property type="entry name" value="Methyltransf_25"/>
    <property type="match status" value="1"/>
</dbReference>
<keyword evidence="1 5" id="KW-0489">Methyltransferase</keyword>
<gene>
    <name evidence="5" type="ORF">BJY24_002765</name>
</gene>
<dbReference type="InterPro" id="IPR041698">
    <property type="entry name" value="Methyltransf_25"/>
</dbReference>
<name>A0A7W9PDX7_9NOCA</name>
<dbReference type="EMBL" id="JACHIT010000001">
    <property type="protein sequence ID" value="MBB5913898.1"/>
    <property type="molecule type" value="Genomic_DNA"/>
</dbReference>
<dbReference type="Gene3D" id="3.40.50.150">
    <property type="entry name" value="Vaccinia Virus protein VP39"/>
    <property type="match status" value="1"/>
</dbReference>
<evidence type="ECO:0000256" key="1">
    <source>
        <dbReference type="ARBA" id="ARBA00022603"/>
    </source>
</evidence>
<sequence length="215" mass="23743">MTELEDVQHTRNSYDEVAELYATMFEHALDAMPFDRAMLSAFAELAPAGPVADLGCGPGRITTYLATLGLDVFGIDLSPEMIRLARAAYPDLRFEVGSMENLALEDRSLAGIVSWYSIIHTPPERMPGILAEFRRVLTEDGHLLLAFQSTADPQAVHPHDHKVAQSFVWSPERIEELLRHGGFRTVARLVREPDPGQPAEKHQQACVLAAKSPAS</sequence>
<dbReference type="CDD" id="cd02440">
    <property type="entry name" value="AdoMet_MTases"/>
    <property type="match status" value="1"/>
</dbReference>
<keyword evidence="6" id="KW-1185">Reference proteome</keyword>
<evidence type="ECO:0000313" key="6">
    <source>
        <dbReference type="Proteomes" id="UP000540412"/>
    </source>
</evidence>
<evidence type="ECO:0000256" key="3">
    <source>
        <dbReference type="SAM" id="MobiDB-lite"/>
    </source>
</evidence>
<evidence type="ECO:0000256" key="2">
    <source>
        <dbReference type="ARBA" id="ARBA00022679"/>
    </source>
</evidence>
<protein>
    <submittedName>
        <fullName evidence="5">SAM-dependent methyltransferase</fullName>
    </submittedName>
</protein>
<keyword evidence="2 5" id="KW-0808">Transferase</keyword>